<protein>
    <recommendedName>
        <fullName evidence="1">SET domain-containing protein</fullName>
    </recommendedName>
</protein>
<dbReference type="InterPro" id="IPR050869">
    <property type="entry name" value="H3K4_H4K5_MeTrfase"/>
</dbReference>
<dbReference type="Gene3D" id="2.170.270.10">
    <property type="entry name" value="SET domain"/>
    <property type="match status" value="1"/>
</dbReference>
<reference evidence="2 3" key="1">
    <citation type="journal article" date="2019" name="Sci. Rep.">
        <title>Comparative genomics of chytrid fungi reveal insights into the obligate biotrophic and pathogenic lifestyle of Synchytrium endobioticum.</title>
        <authorList>
            <person name="van de Vossenberg B.T.L.H."/>
            <person name="Warris S."/>
            <person name="Nguyen H.D.T."/>
            <person name="van Gent-Pelzer M.P.E."/>
            <person name="Joly D.L."/>
            <person name="van de Geest H.C."/>
            <person name="Bonants P.J.M."/>
            <person name="Smith D.S."/>
            <person name="Levesque C.A."/>
            <person name="van der Lee T.A.J."/>
        </authorList>
    </citation>
    <scope>NUCLEOTIDE SEQUENCE [LARGE SCALE GENOMIC DNA]</scope>
    <source>
        <strain evidence="2 3">CBS 675.73</strain>
    </source>
</reference>
<evidence type="ECO:0000313" key="2">
    <source>
        <dbReference type="EMBL" id="TPX54591.1"/>
    </source>
</evidence>
<dbReference type="PANTHER" id="PTHR12197:SF251">
    <property type="entry name" value="EG:BACR7C10.4 PROTEIN"/>
    <property type="match status" value="1"/>
</dbReference>
<evidence type="ECO:0000259" key="1">
    <source>
        <dbReference type="PROSITE" id="PS50280"/>
    </source>
</evidence>
<dbReference type="Pfam" id="PF00856">
    <property type="entry name" value="SET"/>
    <property type="match status" value="1"/>
</dbReference>
<organism evidence="2 3">
    <name type="scientific">Chytriomyces confervae</name>
    <dbReference type="NCBI Taxonomy" id="246404"/>
    <lineage>
        <taxon>Eukaryota</taxon>
        <taxon>Fungi</taxon>
        <taxon>Fungi incertae sedis</taxon>
        <taxon>Chytridiomycota</taxon>
        <taxon>Chytridiomycota incertae sedis</taxon>
        <taxon>Chytridiomycetes</taxon>
        <taxon>Chytridiales</taxon>
        <taxon>Chytriomycetaceae</taxon>
        <taxon>Chytriomyces</taxon>
    </lineage>
</organism>
<dbReference type="InterPro" id="IPR046341">
    <property type="entry name" value="SET_dom_sf"/>
</dbReference>
<dbReference type="InterPro" id="IPR001214">
    <property type="entry name" value="SET_dom"/>
</dbReference>
<dbReference type="STRING" id="246404.A0A507DT00"/>
<dbReference type="PROSITE" id="PS50280">
    <property type="entry name" value="SET"/>
    <property type="match status" value="1"/>
</dbReference>
<name>A0A507DT00_9FUNG</name>
<dbReference type="PANTHER" id="PTHR12197">
    <property type="entry name" value="HISTONE-LYSINE N-METHYLTRANSFERASE SMYD"/>
    <property type="match status" value="1"/>
</dbReference>
<dbReference type="SUPFAM" id="SSF82199">
    <property type="entry name" value="SET domain"/>
    <property type="match status" value="2"/>
</dbReference>
<dbReference type="OrthoDB" id="5945798at2759"/>
<dbReference type="CDD" id="cd20071">
    <property type="entry name" value="SET_SMYD"/>
    <property type="match status" value="1"/>
</dbReference>
<proteinExistence type="predicted"/>
<accession>A0A507DT00</accession>
<gene>
    <name evidence="2" type="ORF">CcCBS67573_g09558</name>
</gene>
<dbReference type="EMBL" id="QEAP01000887">
    <property type="protein sequence ID" value="TPX54591.1"/>
    <property type="molecule type" value="Genomic_DNA"/>
</dbReference>
<feature type="domain" description="SET" evidence="1">
    <location>
        <begin position="20"/>
        <end position="387"/>
    </location>
</feature>
<dbReference type="AlphaFoldDB" id="A0A507DT00"/>
<dbReference type="Proteomes" id="UP000320333">
    <property type="component" value="Unassembled WGS sequence"/>
</dbReference>
<keyword evidence="3" id="KW-1185">Reference proteome</keyword>
<comment type="caution">
    <text evidence="2">The sequence shown here is derived from an EMBL/GenBank/DDBJ whole genome shotgun (WGS) entry which is preliminary data.</text>
</comment>
<dbReference type="SUPFAM" id="SSF144232">
    <property type="entry name" value="HIT/MYND zinc finger-like"/>
    <property type="match status" value="1"/>
</dbReference>
<sequence length="429" mass="47835">MTSQLPVPNWTQEYIAANDFPIDIVSSDARGRYAIAARDIREGEVVLRAQGYAAVCTQVCRKEVCSGCFQAYSLGVLGLKCDACSMAFYCTLECREKSFDLHSRFECTFMSQIAGMAAGKAFDKAIADIDAALGVQESGAASYRRMQDLERTGVQSLVRWLLGVCVRGLIEEGGLIPTAGALPTYNAVLELVPNENCLPQDERLKLEGLYIFFSNLSSKPAKRSRKKADASPTTTLKSLSQFMASTMTPVQVSFSELFTARFPQPIDFIRIICIRQCNVFGLWDAESECLGQSFFPAASYFNHSCDKNLYFDQTMKLVPSSEANKQNPSEQDLAREMESMDLNSVKLEDDVEASNTRVFAALQRMPVLVFQAKRDISKGEALTHCYVDQSLEREERRAALKEEYYFDCDCDRCIREDNQTGDDGSVDGK</sequence>
<dbReference type="GO" id="GO:0005634">
    <property type="term" value="C:nucleus"/>
    <property type="evidence" value="ECO:0007669"/>
    <property type="project" value="TreeGrafter"/>
</dbReference>
<evidence type="ECO:0000313" key="3">
    <source>
        <dbReference type="Proteomes" id="UP000320333"/>
    </source>
</evidence>